<accession>A0A4Y8CJU8</accession>
<dbReference type="AlphaFoldDB" id="A0A4Y8CJU8"/>
<evidence type="ECO:0000256" key="1">
    <source>
        <dbReference type="SAM" id="SignalP"/>
    </source>
</evidence>
<name>A0A4Y8CJU8_9HELO</name>
<feature type="domain" description="DUF7888" evidence="2">
    <location>
        <begin position="89"/>
        <end position="225"/>
    </location>
</feature>
<feature type="chain" id="PRO_5021446585" description="DUF7888 domain-containing protein" evidence="1">
    <location>
        <begin position="20"/>
        <end position="225"/>
    </location>
</feature>
<reference evidence="3 4" key="1">
    <citation type="submission" date="2017-11" db="EMBL/GenBank/DDBJ databases">
        <title>Comparative genomics of Botrytis spp.</title>
        <authorList>
            <person name="Valero-Jimenez C.A."/>
            <person name="Tapia P."/>
            <person name="Veloso J."/>
            <person name="Silva-Moreno E."/>
            <person name="Staats M."/>
            <person name="Valdes J.H."/>
            <person name="Van Kan J.A.L."/>
        </authorList>
    </citation>
    <scope>NUCLEOTIDE SEQUENCE [LARGE SCALE GENOMIC DNA]</scope>
    <source>
        <strain evidence="3 4">MUCL2830</strain>
    </source>
</reference>
<dbReference type="PANTHER" id="PTHR40845:SF1">
    <property type="match status" value="1"/>
</dbReference>
<evidence type="ECO:0000313" key="4">
    <source>
        <dbReference type="Proteomes" id="UP000297299"/>
    </source>
</evidence>
<dbReference type="EMBL" id="PHWZ01000683">
    <property type="protein sequence ID" value="TEY33281.1"/>
    <property type="molecule type" value="Genomic_DNA"/>
</dbReference>
<dbReference type="Pfam" id="PF25411">
    <property type="entry name" value="DUF7888"/>
    <property type="match status" value="1"/>
</dbReference>
<comment type="caution">
    <text evidence="3">The sequence shown here is derived from an EMBL/GenBank/DDBJ whole genome shotgun (WGS) entry which is preliminary data.</text>
</comment>
<evidence type="ECO:0000259" key="2">
    <source>
        <dbReference type="Pfam" id="PF25411"/>
    </source>
</evidence>
<dbReference type="Proteomes" id="UP000297299">
    <property type="component" value="Unassembled WGS sequence"/>
</dbReference>
<organism evidence="3 4">
    <name type="scientific">Botryotinia calthae</name>
    <dbReference type="NCBI Taxonomy" id="38488"/>
    <lineage>
        <taxon>Eukaryota</taxon>
        <taxon>Fungi</taxon>
        <taxon>Dikarya</taxon>
        <taxon>Ascomycota</taxon>
        <taxon>Pezizomycotina</taxon>
        <taxon>Leotiomycetes</taxon>
        <taxon>Helotiales</taxon>
        <taxon>Sclerotiniaceae</taxon>
        <taxon>Botryotinia</taxon>
    </lineage>
</organism>
<evidence type="ECO:0000313" key="3">
    <source>
        <dbReference type="EMBL" id="TEY33281.1"/>
    </source>
</evidence>
<dbReference type="InterPro" id="IPR057210">
    <property type="entry name" value="DUF7888"/>
</dbReference>
<dbReference type="PANTHER" id="PTHR40845">
    <property type="match status" value="1"/>
</dbReference>
<keyword evidence="1" id="KW-0732">Signal</keyword>
<proteinExistence type="predicted"/>
<feature type="signal peptide" evidence="1">
    <location>
        <begin position="1"/>
        <end position="19"/>
    </location>
</feature>
<dbReference type="OrthoDB" id="3478218at2759"/>
<gene>
    <name evidence="3" type="ORF">BOTCAL_0687g00040</name>
</gene>
<keyword evidence="4" id="KW-1185">Reference proteome</keyword>
<protein>
    <recommendedName>
        <fullName evidence="2">DUF7888 domain-containing protein</fullName>
    </recommendedName>
</protein>
<dbReference type="STRING" id="38488.A0A4Y8CJU8"/>
<sequence>MKFSIVTLIACAAIAQGAALPQAAATTSVDVPQTAATTSADVPISTAPNSVIADSIETSFSGIFDASGSLVAEVDNATTEALQKRAGPVAVVLGIAAVKGIAILSKIAIEIGSETIANLGNWNSARETFTQTTTKEMWARNPNYNQYPAAICYNKAYSLKNAAGIAGKVSAKLSLGVLNTDYDCMYMSGNNQFYTQAEGGYINLSYRYSGSRCSFDQKTGDLTCN</sequence>